<feature type="transmembrane region" description="Helical" evidence="1">
    <location>
        <begin position="126"/>
        <end position="148"/>
    </location>
</feature>
<organism evidence="2 3">
    <name type="scientific">Actinomadura algeriensis</name>
    <dbReference type="NCBI Taxonomy" id="1679523"/>
    <lineage>
        <taxon>Bacteria</taxon>
        <taxon>Bacillati</taxon>
        <taxon>Actinomycetota</taxon>
        <taxon>Actinomycetes</taxon>
        <taxon>Streptosporangiales</taxon>
        <taxon>Thermomonosporaceae</taxon>
        <taxon>Actinomadura</taxon>
    </lineage>
</organism>
<dbReference type="EMBL" id="JADBDZ010000001">
    <property type="protein sequence ID" value="MBE1531208.1"/>
    <property type="molecule type" value="Genomic_DNA"/>
</dbReference>
<proteinExistence type="predicted"/>
<accession>A0ABR9JL13</accession>
<keyword evidence="1" id="KW-0472">Membrane</keyword>
<evidence type="ECO:0008006" key="4">
    <source>
        <dbReference type="Google" id="ProtNLM"/>
    </source>
</evidence>
<evidence type="ECO:0000313" key="2">
    <source>
        <dbReference type="EMBL" id="MBE1531208.1"/>
    </source>
</evidence>
<sequence length="185" mass="19247">MDEKRRKGARPGAAGCLPAFIPVAIGALILLLAWGMFGSHFSGPRKTLDRGVSGTFTLTGCSRYKATTTCRGTFRPDGDRAARLPVRLPDEHDADGVEIGESFAARRLDGELVRADGTGRANVREWGVATAGLGAAGLAMLLFTVPLIGMRPGSAPRRAAGWLLGLTVPGGLAVYAVWASMAGGV</sequence>
<evidence type="ECO:0000256" key="1">
    <source>
        <dbReference type="SAM" id="Phobius"/>
    </source>
</evidence>
<feature type="transmembrane region" description="Helical" evidence="1">
    <location>
        <begin position="12"/>
        <end position="37"/>
    </location>
</feature>
<reference evidence="2 3" key="1">
    <citation type="submission" date="2020-10" db="EMBL/GenBank/DDBJ databases">
        <title>Sequencing the genomes of 1000 actinobacteria strains.</title>
        <authorList>
            <person name="Klenk H.-P."/>
        </authorList>
    </citation>
    <scope>NUCLEOTIDE SEQUENCE [LARGE SCALE GENOMIC DNA]</scope>
    <source>
        <strain evidence="2 3">DSM 46744</strain>
    </source>
</reference>
<dbReference type="Proteomes" id="UP000627838">
    <property type="component" value="Unassembled WGS sequence"/>
</dbReference>
<keyword evidence="3" id="KW-1185">Reference proteome</keyword>
<protein>
    <recommendedName>
        <fullName evidence="4">DUF3592 domain-containing protein</fullName>
    </recommendedName>
</protein>
<evidence type="ECO:0000313" key="3">
    <source>
        <dbReference type="Proteomes" id="UP000627838"/>
    </source>
</evidence>
<dbReference type="RefSeq" id="WP_192758113.1">
    <property type="nucleotide sequence ID" value="NZ_JADBDZ010000001.1"/>
</dbReference>
<keyword evidence="1" id="KW-0812">Transmembrane</keyword>
<keyword evidence="1" id="KW-1133">Transmembrane helix</keyword>
<feature type="transmembrane region" description="Helical" evidence="1">
    <location>
        <begin position="160"/>
        <end position="181"/>
    </location>
</feature>
<gene>
    <name evidence="2" type="ORF">H4W34_001041</name>
</gene>
<comment type="caution">
    <text evidence="2">The sequence shown here is derived from an EMBL/GenBank/DDBJ whole genome shotgun (WGS) entry which is preliminary data.</text>
</comment>
<name>A0ABR9JL13_9ACTN</name>